<feature type="chain" id="PRO_5003175182" description="Laminin G domain-containing protein" evidence="3">
    <location>
        <begin position="19"/>
        <end position="793"/>
    </location>
</feature>
<gene>
    <name evidence="5" type="ORF">CRE_26246</name>
</gene>
<evidence type="ECO:0000259" key="4">
    <source>
        <dbReference type="PROSITE" id="PS50025"/>
    </source>
</evidence>
<dbReference type="Pfam" id="PF02210">
    <property type="entry name" value="Laminin_G_2"/>
    <property type="match status" value="3"/>
</dbReference>
<protein>
    <recommendedName>
        <fullName evidence="4">Laminin G domain-containing protein</fullName>
    </recommendedName>
</protein>
<dbReference type="STRING" id="31234.E3LQZ1"/>
<feature type="signal peptide" evidence="3">
    <location>
        <begin position="1"/>
        <end position="18"/>
    </location>
</feature>
<dbReference type="PANTHER" id="PTHR15036:SF85">
    <property type="entry name" value="SP2353, ISOFORM A"/>
    <property type="match status" value="1"/>
</dbReference>
<feature type="domain" description="Laminin G" evidence="4">
    <location>
        <begin position="107"/>
        <end position="286"/>
    </location>
</feature>
<dbReference type="SMART" id="SM00282">
    <property type="entry name" value="LamG"/>
    <property type="match status" value="3"/>
</dbReference>
<dbReference type="Proteomes" id="UP000008281">
    <property type="component" value="Unassembled WGS sequence"/>
</dbReference>
<name>E3LQZ1_CAERE</name>
<keyword evidence="1" id="KW-1015">Disulfide bond</keyword>
<dbReference type="PANTHER" id="PTHR15036">
    <property type="entry name" value="PIKACHURIN-LIKE PROTEIN"/>
    <property type="match status" value="1"/>
</dbReference>
<evidence type="ECO:0000256" key="3">
    <source>
        <dbReference type="SAM" id="SignalP"/>
    </source>
</evidence>
<dbReference type="AlphaFoldDB" id="E3LQZ1"/>
<comment type="caution">
    <text evidence="2">Lacks conserved residue(s) required for the propagation of feature annotation.</text>
</comment>
<dbReference type="Pfam" id="PF14670">
    <property type="entry name" value="FXa_inhibition"/>
    <property type="match status" value="1"/>
</dbReference>
<dbReference type="Gene3D" id="2.10.25.10">
    <property type="entry name" value="Laminin"/>
    <property type="match status" value="1"/>
</dbReference>
<evidence type="ECO:0000313" key="6">
    <source>
        <dbReference type="Proteomes" id="UP000008281"/>
    </source>
</evidence>
<dbReference type="EMBL" id="DS268413">
    <property type="protein sequence ID" value="EFP07558.1"/>
    <property type="molecule type" value="Genomic_DNA"/>
</dbReference>
<dbReference type="OMA" id="CGEGTIE"/>
<accession>E3LQZ1</accession>
<dbReference type="InterPro" id="IPR001791">
    <property type="entry name" value="Laminin_G"/>
</dbReference>
<dbReference type="SUPFAM" id="SSF49899">
    <property type="entry name" value="Concanavalin A-like lectins/glucanases"/>
    <property type="match status" value="3"/>
</dbReference>
<reference evidence="5" key="1">
    <citation type="submission" date="2007-07" db="EMBL/GenBank/DDBJ databases">
        <title>PCAP assembly of the Caenorhabditis remanei genome.</title>
        <authorList>
            <consortium name="The Caenorhabditis remanei Sequencing Consortium"/>
            <person name="Wilson R.K."/>
        </authorList>
    </citation>
    <scope>NUCLEOTIDE SEQUENCE [LARGE SCALE GENOMIC DNA]</scope>
    <source>
        <strain evidence="5">PB4641</strain>
    </source>
</reference>
<dbReference type="InterPro" id="IPR013320">
    <property type="entry name" value="ConA-like_dom_sf"/>
</dbReference>
<feature type="domain" description="Laminin G" evidence="4">
    <location>
        <begin position="397"/>
        <end position="573"/>
    </location>
</feature>
<feature type="domain" description="Laminin G" evidence="4">
    <location>
        <begin position="610"/>
        <end position="791"/>
    </location>
</feature>
<organism evidence="6">
    <name type="scientific">Caenorhabditis remanei</name>
    <name type="common">Caenorhabditis vulgaris</name>
    <dbReference type="NCBI Taxonomy" id="31234"/>
    <lineage>
        <taxon>Eukaryota</taxon>
        <taxon>Metazoa</taxon>
        <taxon>Ecdysozoa</taxon>
        <taxon>Nematoda</taxon>
        <taxon>Chromadorea</taxon>
        <taxon>Rhabditida</taxon>
        <taxon>Rhabditina</taxon>
        <taxon>Rhabditomorpha</taxon>
        <taxon>Rhabditoidea</taxon>
        <taxon>Rhabditidae</taxon>
        <taxon>Peloderinae</taxon>
        <taxon>Caenorhabditis</taxon>
    </lineage>
</organism>
<dbReference type="InParanoid" id="E3LQZ1"/>
<dbReference type="SMART" id="SM00181">
    <property type="entry name" value="EGF"/>
    <property type="match status" value="2"/>
</dbReference>
<dbReference type="GO" id="GO:0016020">
    <property type="term" value="C:membrane"/>
    <property type="evidence" value="ECO:0007669"/>
    <property type="project" value="UniProtKB-SubCell"/>
</dbReference>
<evidence type="ECO:0000256" key="1">
    <source>
        <dbReference type="ARBA" id="ARBA00023157"/>
    </source>
</evidence>
<keyword evidence="3" id="KW-0732">Signal</keyword>
<dbReference type="OrthoDB" id="10014052at2759"/>
<dbReference type="InterPro" id="IPR000742">
    <property type="entry name" value="EGF"/>
</dbReference>
<sequence length="793" mass="88990">MRQEVLAVLSLCLLTVYGSTRVFQGSCAAEHVLCEQLCEALSPETYECSCWEGHVLQDDGLSCKANTDVQYSVEKRELTKKRTRKLEASTYPYRRASETKRRNYNANRPLSFSGSNYAEFPIKDDTYLETNITIQFRLDEHKDGIIFFAGELMGDDFLSITLDGPNVIMRHDCGEGTIEDMYHGKFAIGEWHEITVWRKHCDLTEMSIDGGRKLVDHADEFKNFKGITMDEGVFLGAAPHNIEFLQQKTGTTEGFHGCVRLLIVNGDVLLNSNQTINKALDSSTNCEKHSIEASRIQFISDYCSDEVKVERKMKKIVIVTDDKMKESAEGDEDVIKIEMFDLTQRGIPKIMETPGMHPSLLKTTTSSPPLGHPVLKEISVSQEPVRTTTPAPVKTSWKVAHFNGASKLVVPAPDSISSYLELSIQFKPEKQTGVLFFWKENSKFLIVTIENSFVKVYASLGVDATILRYFESESAVSLYHWHKLEVWRSGKGVLLKVNKQGWVESELHGSKYDILDGTGHIFIGELDVQDIPTVMNDIGGFYGCIKRIRLNGRSITMQSIYATNVVECFQDPCSTFGCPKKCIAHNSMPICQCDWPMSGRKCTFATAPEISAMKFTGFSYLEVDNDSVMSHITGDSLDMAVNFKIHNTTQTVRQIVVSAGDVTHEDDFFELSIDTNRFVRFALNLGSGTIVLTHPKRIDEEKWVTVEVIRKKNLVKLSVNGEDPITGFAPDGAEQLNVYRNVYIGDNHMLDGNPDGRDFKGLEGCILSLRFDQTTISNPKQSKTAINIQDCAI</sequence>
<dbReference type="InterPro" id="IPR050372">
    <property type="entry name" value="Neurexin-related_CASP"/>
</dbReference>
<proteinExistence type="predicted"/>
<evidence type="ECO:0000313" key="5">
    <source>
        <dbReference type="EMBL" id="EFP07558.1"/>
    </source>
</evidence>
<dbReference type="Gene3D" id="2.60.120.200">
    <property type="match status" value="3"/>
</dbReference>
<dbReference type="PROSITE" id="PS50025">
    <property type="entry name" value="LAM_G_DOMAIN"/>
    <property type="match status" value="3"/>
</dbReference>
<evidence type="ECO:0000256" key="2">
    <source>
        <dbReference type="PROSITE-ProRule" id="PRU00122"/>
    </source>
</evidence>
<dbReference type="HOGENOM" id="CLU_367316_0_0_1"/>
<dbReference type="eggNOG" id="KOG3509">
    <property type="taxonomic scope" value="Eukaryota"/>
</dbReference>
<dbReference type="FunCoup" id="E3LQZ1">
    <property type="interactions" value="116"/>
</dbReference>
<keyword evidence="6" id="KW-1185">Reference proteome</keyword>
<dbReference type="SUPFAM" id="SSF57196">
    <property type="entry name" value="EGF/Laminin"/>
    <property type="match status" value="1"/>
</dbReference>
<dbReference type="CDD" id="cd00110">
    <property type="entry name" value="LamG"/>
    <property type="match status" value="3"/>
</dbReference>